<evidence type="ECO:0000313" key="2">
    <source>
        <dbReference type="EMBL" id="GEJ59282.1"/>
    </source>
</evidence>
<evidence type="ECO:0000313" key="3">
    <source>
        <dbReference type="Proteomes" id="UP000503640"/>
    </source>
</evidence>
<evidence type="ECO:0008006" key="4">
    <source>
        <dbReference type="Google" id="ProtNLM"/>
    </source>
</evidence>
<organism evidence="2 3">
    <name type="scientific">Anaeromyxobacter diazotrophicus</name>
    <dbReference type="NCBI Taxonomy" id="2590199"/>
    <lineage>
        <taxon>Bacteria</taxon>
        <taxon>Pseudomonadati</taxon>
        <taxon>Myxococcota</taxon>
        <taxon>Myxococcia</taxon>
        <taxon>Myxococcales</taxon>
        <taxon>Cystobacterineae</taxon>
        <taxon>Anaeromyxobacteraceae</taxon>
        <taxon>Anaeromyxobacter</taxon>
    </lineage>
</organism>
<reference evidence="3" key="1">
    <citation type="journal article" date="2020" name="Appl. Environ. Microbiol.">
        <title>Diazotrophic Anaeromyxobacter Isolates from Soils.</title>
        <authorList>
            <person name="Masuda Y."/>
            <person name="Yamanaka H."/>
            <person name="Xu Z.X."/>
            <person name="Shiratori Y."/>
            <person name="Aono T."/>
            <person name="Amachi S."/>
            <person name="Senoo K."/>
            <person name="Itoh H."/>
        </authorList>
    </citation>
    <scope>NUCLEOTIDE SEQUENCE [LARGE SCALE GENOMIC DNA]</scope>
    <source>
        <strain evidence="3">R267</strain>
    </source>
</reference>
<keyword evidence="3" id="KW-1185">Reference proteome</keyword>
<protein>
    <recommendedName>
        <fullName evidence="4">VWA containing CoxE family protein</fullName>
    </recommendedName>
</protein>
<keyword evidence="1" id="KW-0175">Coiled coil</keyword>
<name>A0A7I9VS60_9BACT</name>
<dbReference type="InterPro" id="IPR011195">
    <property type="entry name" value="UCP010256"/>
</dbReference>
<dbReference type="PIRSF" id="PIRSF010256">
    <property type="entry name" value="CoxE_vWa"/>
    <property type="match status" value="1"/>
</dbReference>
<dbReference type="InterPro" id="IPR008912">
    <property type="entry name" value="Uncharacterised_CoxE"/>
</dbReference>
<sequence>MEARLVEFARLLRQNGVRVSPAEVADAARAAALLGVEEREALRAALRVTLVKRAADAPVFDALFELYFSGLGRLLDGLGRGLLEGLPEGALSGEELRAAALALQELGPGLSPLARAALTGERGAAARLFEGAARQVDFAALVTSAQLGFYARRLFAAAGGPDAGRELTGLPEALRARGLSPRALELVSGRLRELLDALEQAARRYAELELRARAAGRRQRALAPAGLAALSREELARAEEAVRRLAERLQARLASRARARRGALHLRRTLRKNLALGGLPARLAFRRRRPERPDVVVLCDVSDSVRHVSRLMLVFVYTLQALFTRVRSFVFVSDVGEVTEAFRREPDVARAADLATAGQVVSLAGNSNYGRALTAFHARHLAAVTRRTTVLVIGDGRTNYHPPQAWVLEALRRRARRVVWICPEERWAWGQGDSEMPLYAAKVERVATVTTLADLEGLAEALVPRSAGRR</sequence>
<dbReference type="PANTHER" id="PTHR39338:SF5">
    <property type="entry name" value="BLR6139 PROTEIN"/>
    <property type="match status" value="1"/>
</dbReference>
<evidence type="ECO:0000256" key="1">
    <source>
        <dbReference type="SAM" id="Coils"/>
    </source>
</evidence>
<proteinExistence type="predicted"/>
<dbReference type="PANTHER" id="PTHR39338">
    <property type="entry name" value="BLL5662 PROTEIN-RELATED"/>
    <property type="match status" value="1"/>
</dbReference>
<dbReference type="EMBL" id="BJTG01000012">
    <property type="protein sequence ID" value="GEJ59282.1"/>
    <property type="molecule type" value="Genomic_DNA"/>
</dbReference>
<gene>
    <name evidence="2" type="ORF">AMYX_40230</name>
</gene>
<comment type="caution">
    <text evidence="2">The sequence shown here is derived from an EMBL/GenBank/DDBJ whole genome shotgun (WGS) entry which is preliminary data.</text>
</comment>
<dbReference type="SUPFAM" id="SSF53300">
    <property type="entry name" value="vWA-like"/>
    <property type="match status" value="1"/>
</dbReference>
<feature type="coiled-coil region" evidence="1">
    <location>
        <begin position="184"/>
        <end position="252"/>
    </location>
</feature>
<dbReference type="InterPro" id="IPR036465">
    <property type="entry name" value="vWFA_dom_sf"/>
</dbReference>
<dbReference type="Proteomes" id="UP000503640">
    <property type="component" value="Unassembled WGS sequence"/>
</dbReference>
<accession>A0A7I9VS60</accession>
<dbReference type="RefSeq" id="WP_176068622.1">
    <property type="nucleotide sequence ID" value="NZ_BJTG01000012.1"/>
</dbReference>
<dbReference type="AlphaFoldDB" id="A0A7I9VS60"/>
<dbReference type="Pfam" id="PF05762">
    <property type="entry name" value="VWA_CoxE"/>
    <property type="match status" value="1"/>
</dbReference>